<dbReference type="SUPFAM" id="SSF53756">
    <property type="entry name" value="UDP-Glycosyltransferase/glycogen phosphorylase"/>
    <property type="match status" value="1"/>
</dbReference>
<evidence type="ECO:0000313" key="4">
    <source>
        <dbReference type="Proteomes" id="UP000092714"/>
    </source>
</evidence>
<dbReference type="Proteomes" id="UP000092714">
    <property type="component" value="Unassembled WGS sequence"/>
</dbReference>
<dbReference type="PANTHER" id="PTHR45947">
    <property type="entry name" value="SULFOQUINOVOSYL TRANSFERASE SQD2"/>
    <property type="match status" value="1"/>
</dbReference>
<reference evidence="3 4" key="1">
    <citation type="submission" date="2016-06" db="EMBL/GenBank/DDBJ databases">
        <authorList>
            <person name="Kjaerup R.B."/>
            <person name="Dalgaard T.S."/>
            <person name="Juul-Madsen H.R."/>
        </authorList>
    </citation>
    <scope>NUCLEOTIDE SEQUENCE [LARGE SCALE GENOMIC DNA]</scope>
    <source>
        <strain evidence="3 4">373-A1</strain>
    </source>
</reference>
<dbReference type="Pfam" id="PF00534">
    <property type="entry name" value="Glycos_transf_1"/>
    <property type="match status" value="1"/>
</dbReference>
<dbReference type="InterPro" id="IPR050194">
    <property type="entry name" value="Glycosyltransferase_grp1"/>
</dbReference>
<dbReference type="InterPro" id="IPR001296">
    <property type="entry name" value="Glyco_trans_1"/>
</dbReference>
<dbReference type="Gene3D" id="3.40.50.2000">
    <property type="entry name" value="Glycogen Phosphorylase B"/>
    <property type="match status" value="2"/>
</dbReference>
<feature type="domain" description="Glycosyltransferase subfamily 4-like N-terminal" evidence="2">
    <location>
        <begin position="3"/>
        <end position="144"/>
    </location>
</feature>
<organism evidence="3 4">
    <name type="scientific">Clostridium paraputrificum</name>
    <dbReference type="NCBI Taxonomy" id="29363"/>
    <lineage>
        <taxon>Bacteria</taxon>
        <taxon>Bacillati</taxon>
        <taxon>Bacillota</taxon>
        <taxon>Clostridia</taxon>
        <taxon>Eubacteriales</taxon>
        <taxon>Clostridiaceae</taxon>
        <taxon>Clostridium</taxon>
    </lineage>
</organism>
<dbReference type="OrthoDB" id="9806653at2"/>
<evidence type="ECO:0000259" key="1">
    <source>
        <dbReference type="Pfam" id="PF00534"/>
    </source>
</evidence>
<name>A0A1B8RS47_9CLOT</name>
<dbReference type="GeneID" id="42774994"/>
<evidence type="ECO:0000259" key="2">
    <source>
        <dbReference type="Pfam" id="PF13477"/>
    </source>
</evidence>
<dbReference type="PANTHER" id="PTHR45947:SF3">
    <property type="entry name" value="SULFOQUINOVOSYL TRANSFERASE SQD2"/>
    <property type="match status" value="1"/>
</dbReference>
<dbReference type="GO" id="GO:0016758">
    <property type="term" value="F:hexosyltransferase activity"/>
    <property type="evidence" value="ECO:0007669"/>
    <property type="project" value="TreeGrafter"/>
</dbReference>
<dbReference type="Pfam" id="PF13477">
    <property type="entry name" value="Glyco_trans_4_2"/>
    <property type="match status" value="1"/>
</dbReference>
<dbReference type="eggNOG" id="COG0438">
    <property type="taxonomic scope" value="Bacteria"/>
</dbReference>
<proteinExistence type="predicted"/>
<gene>
    <name evidence="3" type="ORF">CP373A1_04410</name>
</gene>
<dbReference type="AlphaFoldDB" id="A0A1B8RS47"/>
<feature type="domain" description="Glycosyl transferase family 1" evidence="1">
    <location>
        <begin position="186"/>
        <end position="345"/>
    </location>
</feature>
<dbReference type="CDD" id="cd03808">
    <property type="entry name" value="GT4_CapM-like"/>
    <property type="match status" value="1"/>
</dbReference>
<dbReference type="EMBL" id="MAPZ01000011">
    <property type="protein sequence ID" value="OBY11639.1"/>
    <property type="molecule type" value="Genomic_DNA"/>
</dbReference>
<dbReference type="RefSeq" id="WP_027097160.1">
    <property type="nucleotide sequence ID" value="NZ_JADMZC010000004.1"/>
</dbReference>
<evidence type="ECO:0000313" key="3">
    <source>
        <dbReference type="EMBL" id="OBY11639.1"/>
    </source>
</evidence>
<accession>A0A1B8RS47</accession>
<sequence length="368" mass="42772">MKKILYVSRDLTHMYFHIKYLMHLRDKGYEVHIACNINKDIDEFISEGIKVHNIDFARRTISKDHLLAYKQLKQLQNDEKFDLVHFHTPIAAFIGRAALRKFDVKTIYTAHGLHFFKGSPIANWIIYYPLEKIAARWTDAIILINKEDFNLVKKNFSLRGNKIFYINGVGINVSDFNHSDKEIYIYKEKLFISDDEFVVTCVGELNKNKNQIQLLKAYNMCRNKDKIKVFIVGEGDLEQNLKEYCKNNSLNNVTFLGYRRDVAQILSVSDILALVSKREGLPKSLMEGMAAGVALLGNNIRGTRDVISKNNGYIVEVDDYKTLSAKIDYMYENIDKLKVIKQYNRTDAEKYDINIINKDLDDILRDMI</sequence>
<dbReference type="InterPro" id="IPR028098">
    <property type="entry name" value="Glyco_trans_4-like_N"/>
</dbReference>
<keyword evidence="4" id="KW-1185">Reference proteome</keyword>
<evidence type="ECO:0008006" key="5">
    <source>
        <dbReference type="Google" id="ProtNLM"/>
    </source>
</evidence>
<comment type="caution">
    <text evidence="3">The sequence shown here is derived from an EMBL/GenBank/DDBJ whole genome shotgun (WGS) entry which is preliminary data.</text>
</comment>
<protein>
    <recommendedName>
        <fullName evidence="5">Glycosyl transferase family 1</fullName>
    </recommendedName>
</protein>